<proteinExistence type="predicted"/>
<reference evidence="3" key="2">
    <citation type="submission" date="2015-01" db="EMBL/GenBank/DDBJ databases">
        <title>Evolutionary Origins and Diversification of the Mycorrhizal Mutualists.</title>
        <authorList>
            <consortium name="DOE Joint Genome Institute"/>
            <consortium name="Mycorrhizal Genomics Consortium"/>
            <person name="Kohler A."/>
            <person name="Kuo A."/>
            <person name="Nagy L.G."/>
            <person name="Floudas D."/>
            <person name="Copeland A."/>
            <person name="Barry K.W."/>
            <person name="Cichocki N."/>
            <person name="Veneault-Fourrey C."/>
            <person name="LaButti K."/>
            <person name="Lindquist E.A."/>
            <person name="Lipzen A."/>
            <person name="Lundell T."/>
            <person name="Morin E."/>
            <person name="Murat C."/>
            <person name="Riley R."/>
            <person name="Ohm R."/>
            <person name="Sun H."/>
            <person name="Tunlid A."/>
            <person name="Henrissat B."/>
            <person name="Grigoriev I.V."/>
            <person name="Hibbett D.S."/>
            <person name="Martin F."/>
        </authorList>
    </citation>
    <scope>NUCLEOTIDE SEQUENCE [LARGE SCALE GENOMIC DNA]</scope>
    <source>
        <strain evidence="3">Foug A</strain>
    </source>
</reference>
<keyword evidence="3" id="KW-1185">Reference proteome</keyword>
<evidence type="ECO:0000313" key="2">
    <source>
        <dbReference type="EMBL" id="KIM51636.1"/>
    </source>
</evidence>
<accession>A0A0C3D6E7</accession>
<protein>
    <submittedName>
        <fullName evidence="2">Uncharacterized protein</fullName>
    </submittedName>
</protein>
<reference evidence="2 3" key="1">
    <citation type="submission" date="2014-04" db="EMBL/GenBank/DDBJ databases">
        <authorList>
            <consortium name="DOE Joint Genome Institute"/>
            <person name="Kuo A."/>
            <person name="Kohler A."/>
            <person name="Nagy L.G."/>
            <person name="Floudas D."/>
            <person name="Copeland A."/>
            <person name="Barry K.W."/>
            <person name="Cichocki N."/>
            <person name="Veneault-Fourrey C."/>
            <person name="LaButti K."/>
            <person name="Lindquist E.A."/>
            <person name="Lipzen A."/>
            <person name="Lundell T."/>
            <person name="Morin E."/>
            <person name="Murat C."/>
            <person name="Sun H."/>
            <person name="Tunlid A."/>
            <person name="Henrissat B."/>
            <person name="Grigoriev I.V."/>
            <person name="Hibbett D.S."/>
            <person name="Martin F."/>
            <person name="Nordberg H.P."/>
            <person name="Cantor M.N."/>
            <person name="Hua S.X."/>
        </authorList>
    </citation>
    <scope>NUCLEOTIDE SEQUENCE [LARGE SCALE GENOMIC DNA]</scope>
    <source>
        <strain evidence="2 3">Foug A</strain>
    </source>
</reference>
<dbReference type="Proteomes" id="UP000053989">
    <property type="component" value="Unassembled WGS sequence"/>
</dbReference>
<evidence type="ECO:0000256" key="1">
    <source>
        <dbReference type="SAM" id="MobiDB-lite"/>
    </source>
</evidence>
<dbReference type="EMBL" id="KN822248">
    <property type="protein sequence ID" value="KIM51636.1"/>
    <property type="molecule type" value="Genomic_DNA"/>
</dbReference>
<dbReference type="HOGENOM" id="CLU_2887111_0_0_1"/>
<sequence length="63" mass="6919">MNKTIFGHHLDPSRRMGSSASKAFNPEQDIPDLIGKVTNLTLSTKVPTSSNPYADLDDTSWTL</sequence>
<dbReference type="AlphaFoldDB" id="A0A0C3D6E7"/>
<dbReference type="InParanoid" id="A0A0C3D6E7"/>
<feature type="region of interest" description="Disordered" evidence="1">
    <location>
        <begin position="1"/>
        <end position="27"/>
    </location>
</feature>
<gene>
    <name evidence="2" type="ORF">SCLCIDRAFT_622966</name>
</gene>
<organism evidence="2 3">
    <name type="scientific">Scleroderma citrinum Foug A</name>
    <dbReference type="NCBI Taxonomy" id="1036808"/>
    <lineage>
        <taxon>Eukaryota</taxon>
        <taxon>Fungi</taxon>
        <taxon>Dikarya</taxon>
        <taxon>Basidiomycota</taxon>
        <taxon>Agaricomycotina</taxon>
        <taxon>Agaricomycetes</taxon>
        <taxon>Agaricomycetidae</taxon>
        <taxon>Boletales</taxon>
        <taxon>Sclerodermatineae</taxon>
        <taxon>Sclerodermataceae</taxon>
        <taxon>Scleroderma</taxon>
    </lineage>
</organism>
<evidence type="ECO:0000313" key="3">
    <source>
        <dbReference type="Proteomes" id="UP000053989"/>
    </source>
</evidence>
<name>A0A0C3D6E7_9AGAM</name>